<reference evidence="8 9" key="1">
    <citation type="journal article" date="2015" name="Viruses">
        <title>Genetic characterization of the tick-borne orbiviruses.</title>
        <authorList>
            <person name="Belaganahalli M.N."/>
            <person name="Maan S."/>
            <person name="Maan N.S."/>
            <person name="Brownlie J."/>
            <person name="Tesh R."/>
            <person name="Attoui H."/>
            <person name="Mertens P.P."/>
        </authorList>
    </citation>
    <scope>NUCLEOTIDE SEQUENCE [LARGE SCALE GENOMIC DNA]</scope>
    <source>
        <strain evidence="8">SUD1952/01</strain>
    </source>
</reference>
<keyword evidence="9" id="KW-1185">Reference proteome</keyword>
<dbReference type="GeneID" id="25067819"/>
<keyword evidence="7" id="KW-0325">Glycoprotein</keyword>
<comment type="similarity">
    <text evidence="2">Belongs to the orbivirus VP7 family.</text>
</comment>
<dbReference type="GO" id="GO:0005198">
    <property type="term" value="F:structural molecule activity"/>
    <property type="evidence" value="ECO:0007669"/>
    <property type="project" value="InterPro"/>
</dbReference>
<keyword evidence="5" id="KW-1152">Outer capsid protein</keyword>
<dbReference type="EMBL" id="KP268811">
    <property type="protein sequence ID" value="AKP24080.1"/>
    <property type="molecule type" value="Genomic_RNA"/>
</dbReference>
<evidence type="ECO:0000256" key="4">
    <source>
        <dbReference type="ARBA" id="ARBA00022561"/>
    </source>
</evidence>
<evidence type="ECO:0000313" key="8">
    <source>
        <dbReference type="EMBL" id="AKP24080.1"/>
    </source>
</evidence>
<accession>A0A0H4M6N7</accession>
<organism evidence="8 9">
    <name type="scientific">Wad Medani virus</name>
    <dbReference type="NCBI Taxonomy" id="40067"/>
    <lineage>
        <taxon>Viruses</taxon>
        <taxon>Riboviria</taxon>
        <taxon>Orthornavirae</taxon>
        <taxon>Duplornaviricota</taxon>
        <taxon>Resentoviricetes</taxon>
        <taxon>Reovirales</taxon>
        <taxon>Sedoreoviridae</taxon>
        <taxon>Orbivirus</taxon>
        <taxon>Orbivirus wadmedaniense</taxon>
    </lineage>
</organism>
<dbReference type="OrthoDB" id="10258at10239"/>
<dbReference type="Gene3D" id="2.60.120.170">
    <property type="match status" value="1"/>
</dbReference>
<dbReference type="InterPro" id="IPR023178">
    <property type="entry name" value="Orbi_VP7_capsid_C"/>
</dbReference>
<evidence type="ECO:0000256" key="6">
    <source>
        <dbReference type="ARBA" id="ARBA00022844"/>
    </source>
</evidence>
<dbReference type="InterPro" id="IPR001803">
    <property type="entry name" value="Orbi_VP7_capsid"/>
</dbReference>
<sequence length="354" mass="39079">MDAYHARALTVLESLSMASEARSHRDPVTETTISIFAMRFNATSNRPITASPFTREARRNNFYAALDVTYAALNITTDFVLPDYSQNAQTLAILAREELPYTPGSFRRMLRIRECTEGAANVREEVDPYTQYQIVVQTGCDLDTGAAGCAVFANSPNQLQVTIEAGREVDITADLFPQDREVIAIEVTVQILSHAFHNGAVMAHERALEMAIDGMPLALGTRVTVSVGSRVTVANRGVQNRGIFVVTCHRFWVPDPPRIIYDTMEADILAVYTYKDRVWDALRAYVLAAVGLPERHFPLTPVANPRQVLAIALLSRLFDVYCATHPELALPMAVPGGALAQRLAAALQVFRDAR</sequence>
<dbReference type="Proteomes" id="UP000202024">
    <property type="component" value="Genome"/>
</dbReference>
<keyword evidence="4" id="KW-0167">Capsid protein</keyword>
<gene>
    <name evidence="8" type="primary">VP7</name>
</gene>
<evidence type="ECO:0000256" key="3">
    <source>
        <dbReference type="ARBA" id="ARBA00021788"/>
    </source>
</evidence>
<dbReference type="Gene3D" id="1.10.170.10">
    <property type="entry name" value="Bluetongue Virus 10, subunit 1, domain 3"/>
    <property type="match status" value="1"/>
</dbReference>
<dbReference type="SUPFAM" id="SSF48345">
    <property type="entry name" value="A virus capsid protein alpha-helical domain"/>
    <property type="match status" value="1"/>
</dbReference>
<dbReference type="GO" id="GO:0039624">
    <property type="term" value="C:viral outer capsid"/>
    <property type="evidence" value="ECO:0007669"/>
    <property type="project" value="UniProtKB-KW"/>
</dbReference>
<comment type="subcellular location">
    <subcellularLocation>
        <location evidence="1">Virion</location>
    </subcellularLocation>
</comment>
<evidence type="ECO:0000256" key="7">
    <source>
        <dbReference type="ARBA" id="ARBA00023180"/>
    </source>
</evidence>
<dbReference type="InterPro" id="IPR023176">
    <property type="entry name" value="Orbi_VP7_capsid_N"/>
</dbReference>
<proteinExistence type="inferred from homology"/>
<dbReference type="Gene3D" id="1.10.250.10">
    <property type="entry name" value="Bluetongue Virus 10, subunit 1, domain 1"/>
    <property type="match status" value="1"/>
</dbReference>
<evidence type="ECO:0000313" key="9">
    <source>
        <dbReference type="Proteomes" id="UP000202024"/>
    </source>
</evidence>
<protein>
    <recommendedName>
        <fullName evidence="3">Core protein VP7</fullName>
    </recommendedName>
</protein>
<dbReference type="PRINTS" id="PR00903">
    <property type="entry name" value="VP7CAPSID"/>
</dbReference>
<evidence type="ECO:0000256" key="5">
    <source>
        <dbReference type="ARBA" id="ARBA00022770"/>
    </source>
</evidence>
<name>A0A0H4M6N7_9REOV</name>
<evidence type="ECO:0000256" key="1">
    <source>
        <dbReference type="ARBA" id="ARBA00004328"/>
    </source>
</evidence>
<dbReference type="RefSeq" id="YP_009158889.1">
    <property type="nucleotide sequence ID" value="NC_027545.1"/>
</dbReference>
<dbReference type="InterPro" id="IPR008935">
    <property type="entry name" value="Virus_capsid_a-hlx_vir"/>
</dbReference>
<dbReference type="Pfam" id="PF00897">
    <property type="entry name" value="Orbi_VP7"/>
    <property type="match status" value="1"/>
</dbReference>
<dbReference type="KEGG" id="vg:25067819"/>
<keyword evidence="6" id="KW-0946">Virion</keyword>
<evidence type="ECO:0000256" key="2">
    <source>
        <dbReference type="ARBA" id="ARBA00009906"/>
    </source>
</evidence>